<evidence type="ECO:0000313" key="9">
    <source>
        <dbReference type="EMBL" id="MFD1673904.1"/>
    </source>
</evidence>
<keyword evidence="10" id="KW-1185">Reference proteome</keyword>
<keyword evidence="4 7" id="KW-0812">Transmembrane</keyword>
<reference evidence="10" key="1">
    <citation type="journal article" date="2019" name="Int. J. Syst. Evol. Microbiol.">
        <title>The Global Catalogue of Microorganisms (GCM) 10K type strain sequencing project: providing services to taxonomists for standard genome sequencing and annotation.</title>
        <authorList>
            <consortium name="The Broad Institute Genomics Platform"/>
            <consortium name="The Broad Institute Genome Sequencing Center for Infectious Disease"/>
            <person name="Wu L."/>
            <person name="Ma J."/>
        </authorList>
    </citation>
    <scope>NUCLEOTIDE SEQUENCE [LARGE SCALE GENOMIC DNA]</scope>
    <source>
        <strain evidence="10">CGMCC 1.12286</strain>
    </source>
</reference>
<comment type="caution">
    <text evidence="9">The sequence shown here is derived from an EMBL/GenBank/DDBJ whole genome shotgun (WGS) entry which is preliminary data.</text>
</comment>
<dbReference type="InterPro" id="IPR002656">
    <property type="entry name" value="Acyl_transf_3_dom"/>
</dbReference>
<keyword evidence="9" id="KW-0012">Acyltransferase</keyword>
<keyword evidence="5 7" id="KW-1133">Transmembrane helix</keyword>
<evidence type="ECO:0000256" key="4">
    <source>
        <dbReference type="ARBA" id="ARBA00022692"/>
    </source>
</evidence>
<feature type="transmembrane region" description="Helical" evidence="7">
    <location>
        <begin position="54"/>
        <end position="74"/>
    </location>
</feature>
<accession>A0ABW4JC07</accession>
<organism evidence="9 10">
    <name type="scientific">Alicyclobacillus fodiniaquatilis</name>
    <dbReference type="NCBI Taxonomy" id="1661150"/>
    <lineage>
        <taxon>Bacteria</taxon>
        <taxon>Bacillati</taxon>
        <taxon>Bacillota</taxon>
        <taxon>Bacilli</taxon>
        <taxon>Bacillales</taxon>
        <taxon>Alicyclobacillaceae</taxon>
        <taxon>Alicyclobacillus</taxon>
    </lineage>
</organism>
<dbReference type="GO" id="GO:0016746">
    <property type="term" value="F:acyltransferase activity"/>
    <property type="evidence" value="ECO:0007669"/>
    <property type="project" value="UniProtKB-KW"/>
</dbReference>
<proteinExistence type="inferred from homology"/>
<feature type="transmembrane region" description="Helical" evidence="7">
    <location>
        <begin position="313"/>
        <end position="331"/>
    </location>
</feature>
<comment type="similarity">
    <text evidence="2">Belongs to the acyltransferase 3 family.</text>
</comment>
<comment type="subcellular location">
    <subcellularLocation>
        <location evidence="1">Cell membrane</location>
        <topology evidence="1">Multi-pass membrane protein</topology>
    </subcellularLocation>
</comment>
<feature type="transmembrane region" description="Helical" evidence="7">
    <location>
        <begin position="86"/>
        <end position="104"/>
    </location>
</feature>
<evidence type="ECO:0000256" key="1">
    <source>
        <dbReference type="ARBA" id="ARBA00004651"/>
    </source>
</evidence>
<keyword evidence="9" id="KW-0808">Transferase</keyword>
<dbReference type="EMBL" id="JBHUCX010000013">
    <property type="protein sequence ID" value="MFD1673904.1"/>
    <property type="molecule type" value="Genomic_DNA"/>
</dbReference>
<evidence type="ECO:0000256" key="7">
    <source>
        <dbReference type="SAM" id="Phobius"/>
    </source>
</evidence>
<dbReference type="PANTHER" id="PTHR40074:SF2">
    <property type="entry name" value="O-ACETYLTRANSFERASE WECH"/>
    <property type="match status" value="1"/>
</dbReference>
<feature type="transmembrane region" description="Helical" evidence="7">
    <location>
        <begin position="208"/>
        <end position="226"/>
    </location>
</feature>
<dbReference type="Pfam" id="PF01757">
    <property type="entry name" value="Acyl_transf_3"/>
    <property type="match status" value="1"/>
</dbReference>
<evidence type="ECO:0000256" key="5">
    <source>
        <dbReference type="ARBA" id="ARBA00022989"/>
    </source>
</evidence>
<evidence type="ECO:0000256" key="6">
    <source>
        <dbReference type="ARBA" id="ARBA00023136"/>
    </source>
</evidence>
<feature type="domain" description="Acyltransferase 3" evidence="8">
    <location>
        <begin position="10"/>
        <end position="351"/>
    </location>
</feature>
<dbReference type="Proteomes" id="UP001597079">
    <property type="component" value="Unassembled WGS sequence"/>
</dbReference>
<evidence type="ECO:0000259" key="8">
    <source>
        <dbReference type="Pfam" id="PF01757"/>
    </source>
</evidence>
<gene>
    <name evidence="9" type="ORF">ACFSB2_04175</name>
</gene>
<keyword evidence="6 7" id="KW-0472">Membrane</keyword>
<keyword evidence="3" id="KW-1003">Cell membrane</keyword>
<name>A0ABW4JC07_9BACL</name>
<feature type="transmembrane region" description="Helical" evidence="7">
    <location>
        <begin position="276"/>
        <end position="292"/>
    </location>
</feature>
<feature type="transmembrane region" description="Helical" evidence="7">
    <location>
        <begin position="12"/>
        <end position="34"/>
    </location>
</feature>
<feature type="transmembrane region" description="Helical" evidence="7">
    <location>
        <begin position="351"/>
        <end position="370"/>
    </location>
</feature>
<evidence type="ECO:0000256" key="2">
    <source>
        <dbReference type="ARBA" id="ARBA00007400"/>
    </source>
</evidence>
<feature type="transmembrane region" description="Helical" evidence="7">
    <location>
        <begin position="238"/>
        <end position="256"/>
    </location>
</feature>
<feature type="transmembrane region" description="Helical" evidence="7">
    <location>
        <begin position="165"/>
        <end position="188"/>
    </location>
</feature>
<evidence type="ECO:0000313" key="10">
    <source>
        <dbReference type="Proteomes" id="UP001597079"/>
    </source>
</evidence>
<dbReference type="RefSeq" id="WP_377941489.1">
    <property type="nucleotide sequence ID" value="NZ_JBHUCX010000013.1"/>
</dbReference>
<dbReference type="PANTHER" id="PTHR40074">
    <property type="entry name" value="O-ACETYLTRANSFERASE WECH"/>
    <property type="match status" value="1"/>
</dbReference>
<feature type="transmembrane region" description="Helical" evidence="7">
    <location>
        <begin position="134"/>
        <end position="153"/>
    </location>
</feature>
<protein>
    <submittedName>
        <fullName evidence="9">Acyltransferase</fullName>
    </submittedName>
</protein>
<sequence>MQQVAKRHLYEIDLMRAFIMLAVLSVHTTSFFLSQNPDMSPAFLTIGSLLTSMHFTRESFMFMTGLVLFVTYYHRTFRAIDFWKKRFLLIAIPYLAWNVVYIIFKGLYYPSHNYWGALALWNDFRHSLFTGNQYYLYYVLVSMQLYIIFPLLLKGLRKFERYHVHIFIGSFVLQLLLMAICKFVLPGINKATLPPVLSNLDQYRDQFVLAYQFWFIAGGIVACHYEKILAFAHRHHRAILTALFCAVPIVWGHYFFDRLVLHEREGLAEVVLQPIMVPYSLIVTANIWYAGVRWAERRTQPAWQPFSWFIKRAANASFGIYLIQPFPIVYMEKFMHHLRNIGAPTWLHYSLWPFCILFVYFSGLLIAHWMGKIPYISYVVGRKAPFSRVANKPLRESSTTA</sequence>
<evidence type="ECO:0000256" key="3">
    <source>
        <dbReference type="ARBA" id="ARBA00022475"/>
    </source>
</evidence>